<dbReference type="InterPro" id="IPR022385">
    <property type="entry name" value="Rhs_assc_core"/>
</dbReference>
<dbReference type="PANTHER" id="PTHR32305:SF15">
    <property type="entry name" value="PROTEIN RHSA-RELATED"/>
    <property type="match status" value="1"/>
</dbReference>
<dbReference type="Pfam" id="PF12256">
    <property type="entry name" value="TcdB_toxin_midN"/>
    <property type="match status" value="1"/>
</dbReference>
<evidence type="ECO:0000256" key="1">
    <source>
        <dbReference type="ARBA" id="ARBA00004613"/>
    </source>
</evidence>
<comment type="subcellular location">
    <subcellularLocation>
        <location evidence="1">Secreted</location>
    </subcellularLocation>
</comment>
<gene>
    <name evidence="7" type="ORF">H0E84_01490</name>
</gene>
<dbReference type="InterPro" id="IPR028994">
    <property type="entry name" value="Integrin_alpha_N"/>
</dbReference>
<evidence type="ECO:0000313" key="8">
    <source>
        <dbReference type="Proteomes" id="UP000578091"/>
    </source>
</evidence>
<dbReference type="InterPro" id="IPR006530">
    <property type="entry name" value="YD"/>
</dbReference>
<evidence type="ECO:0000256" key="4">
    <source>
        <dbReference type="ARBA" id="ARBA00023026"/>
    </source>
</evidence>
<dbReference type="RefSeq" id="WP_180676856.1">
    <property type="nucleotide sequence ID" value="NZ_JACCKA010000010.1"/>
</dbReference>
<dbReference type="NCBIfam" id="TIGR01643">
    <property type="entry name" value="YD_repeat_2x"/>
    <property type="match status" value="2"/>
</dbReference>
<evidence type="ECO:0000313" key="7">
    <source>
        <dbReference type="EMBL" id="NZA25048.1"/>
    </source>
</evidence>
<feature type="domain" description="Insecticide toxin TcdB middle/N-terminal" evidence="6">
    <location>
        <begin position="829"/>
        <end position="969"/>
    </location>
</feature>
<dbReference type="Gene3D" id="2.180.10.10">
    <property type="entry name" value="RHS repeat-associated core"/>
    <property type="match status" value="2"/>
</dbReference>
<keyword evidence="8" id="KW-1185">Reference proteome</keyword>
<dbReference type="InterPro" id="IPR013517">
    <property type="entry name" value="FG-GAP"/>
</dbReference>
<dbReference type="InterPro" id="IPR050708">
    <property type="entry name" value="T6SS_VgrG/RHS"/>
</dbReference>
<keyword evidence="5" id="KW-0472">Membrane</keyword>
<feature type="transmembrane region" description="Helical" evidence="5">
    <location>
        <begin position="2055"/>
        <end position="2073"/>
    </location>
</feature>
<dbReference type="EMBL" id="JACCKA010000010">
    <property type="protein sequence ID" value="NZA25048.1"/>
    <property type="molecule type" value="Genomic_DNA"/>
</dbReference>
<keyword evidence="3" id="KW-0732">Signal</keyword>
<proteinExistence type="predicted"/>
<protein>
    <submittedName>
        <fullName evidence="7">VCBS repeat-containing protein</fullName>
    </submittedName>
</protein>
<dbReference type="SUPFAM" id="SSF69318">
    <property type="entry name" value="Integrin alpha N-terminal domain"/>
    <property type="match status" value="2"/>
</dbReference>
<name>A0A853J8K6_9GAMM</name>
<comment type="caution">
    <text evidence="7">The sequence shown here is derived from an EMBL/GenBank/DDBJ whole genome shotgun (WGS) entry which is preliminary data.</text>
</comment>
<dbReference type="Pfam" id="PF03534">
    <property type="entry name" value="SpvB"/>
    <property type="match status" value="1"/>
</dbReference>
<dbReference type="GO" id="GO:0005737">
    <property type="term" value="C:cytoplasm"/>
    <property type="evidence" value="ECO:0007669"/>
    <property type="project" value="InterPro"/>
</dbReference>
<reference evidence="7 8" key="1">
    <citation type="submission" date="2020-07" db="EMBL/GenBank/DDBJ databases">
        <title>Luteimonas sp. SJ-92.</title>
        <authorList>
            <person name="Huang X.-X."/>
            <person name="Xu L."/>
            <person name="Sun J.-Q."/>
        </authorList>
    </citation>
    <scope>NUCLEOTIDE SEQUENCE [LARGE SCALE GENOMIC DNA]</scope>
    <source>
        <strain evidence="7 8">SJ-92</strain>
    </source>
</reference>
<organism evidence="7 8">
    <name type="scientific">Luteimonas salinisoli</name>
    <dbReference type="NCBI Taxonomy" id="2752307"/>
    <lineage>
        <taxon>Bacteria</taxon>
        <taxon>Pseudomonadati</taxon>
        <taxon>Pseudomonadota</taxon>
        <taxon>Gammaproteobacteria</taxon>
        <taxon>Lysobacterales</taxon>
        <taxon>Lysobacteraceae</taxon>
        <taxon>Luteimonas</taxon>
    </lineage>
</organism>
<evidence type="ECO:0000256" key="3">
    <source>
        <dbReference type="ARBA" id="ARBA00022729"/>
    </source>
</evidence>
<dbReference type="PANTHER" id="PTHR32305">
    <property type="match status" value="1"/>
</dbReference>
<dbReference type="Pfam" id="PF13517">
    <property type="entry name" value="FG-GAP_3"/>
    <property type="match status" value="2"/>
</dbReference>
<evidence type="ECO:0000256" key="5">
    <source>
        <dbReference type="SAM" id="Phobius"/>
    </source>
</evidence>
<keyword evidence="5" id="KW-0812">Transmembrane</keyword>
<keyword evidence="2" id="KW-0964">Secreted</keyword>
<dbReference type="NCBIfam" id="TIGR03696">
    <property type="entry name" value="Rhs_assc_core"/>
    <property type="match status" value="1"/>
</dbReference>
<feature type="transmembrane region" description="Helical" evidence="5">
    <location>
        <begin position="2104"/>
        <end position="2123"/>
    </location>
</feature>
<accession>A0A853J8K6</accession>
<dbReference type="GO" id="GO:0005576">
    <property type="term" value="C:extracellular region"/>
    <property type="evidence" value="ECO:0007669"/>
    <property type="project" value="UniProtKB-SubCell"/>
</dbReference>
<dbReference type="InterPro" id="IPR022045">
    <property type="entry name" value="TcdB_toxin_mid/N"/>
</dbReference>
<sequence length="2390" mass="254507">MKLSRRAKAPAFVLVAFVFLVMWQIALQRSRALADPGGGAASTAIVADSLSDEVAATAAEFRVDESGAATYSVPIYGVPGTAGVMPQLSLNYSSQGGYGPLGKGWSIGGLSAIGRCRATREAGDFISGGAPVDGNPAAINYTATDRYCLDGQRLVPGTGGAACPAVSGMSVQTLRTEIESFQRVCAYTPTGGSNGPAFFTVARKDGSTSWYGDRSSDAAANRPDGYVQTNAPGHTAKALVWAQTRFQDSTGNYIDYTYLENPGTAGGSSEHLLQEVRYTGKTVLTGQSGSALAPYAKIVFNYTALPSSKWGFGYQAGGSTHTQRYRLTSITSCASAASGCTVANQARYYVLTYAASAPGSQFDQLIGLQECRDSSAAVCMAPTTFEWSLGKHEFATVEKPANLVTDMGSLAGFKLGDIDGDGRPDIVYLRGSSSGCSTNWIVTGLSRLDASGRPTFEGWSSACLPAAIASRGEGAWHLFDYDGDGRDDLMVSAGTGQGWRLHPSNGTGFNTAQNLIAGIFVPSSTAVDDQIQLADLNGDGLVDILYPRDGALRARTMQRQGAAFAWGSERVVAVDEASLPPLPQACFTNPNSFCERYVSGIPNTKSGFMQMADFNSDAASDLLIHVTTHTRFYNYGPGCDDIIPLGGRTAALAGEEPGSVVLPYVSDAVMAAANEWGQCWVTNHSKRLHAFTVKSQTSSSVTVADYGIPAEGTPQTIVMGDANGDGLTDIYVRYAGNSDWQYLLNNGRGFQWGGTLALSDYREHARFVDVNGDGRTDMVHVGVSGSNKTYYVKYALPNGGYGPSALLPGGNARICEGSGCNQNLMTPLFADFDGDGHLDFMSLRLQNNPTVYVSRSNSRHVPRDTITRITNGLGAQTNIVLAPLTNKDLHRRDTGSRALNWGRGSPVMDLLAPIYAVARVSSSSPQAGAPNALATVHYRYTGAKVQAGGRGFLGFRQIVTYDANQSGGYVVVGSNYAQNFPFIGMPTSTNKRVVAGASFAIPTCLNGSAITNACFATPGQSFPSVGGSVFSTSTHEWEADGDIGTGTALFAAGVQRPLHVRTLGTEETLRDPFTGATTSKVVTTFDYGAYGNVVSTSVDTHTGTASSPMSTVITQNAYSDNATLWRLGRMTSSTVTHRRPSRDDVVRTADFAYDTGSGPVTGLLRVERSQRDAGADQDIRKEYTRDAFGNVVQTVTCAAPVSPCTTGGFTFRPANLQTVHRYSRTTFDSRGRYALATYEPFQSASGSIEIKTQTVVARNIFGDVTQAYDVNGVDTLAVTGSFGRPFYTWVETVPGSTPGDPAGGVESRTHYRWCGGTITCPAGAKFRQQITPEAAPVQWTYFDALGRPILQATQSFNVGVSGKDASAVCTDYDAAGRPRRVSNPFFLAGTASTAGGAGPSVAANVCTAGRAWNTTTYDALGRPALVTGADTSTVQTAYAGLATTVTDQRGKATTQTRNGLGELTKVTDAIGTDTVYSYYADGSLFYVHRDSGRGQIRNTFYYDAAGRKIRQVDPDSGTTHFEYNALGELIAQQDSIGNRIENEIDGRGRVWRRIVKTADGTIESRSTFNFDTAANGRGQPANETIWGTYLAWQGQSGTALSYSRSYTYDSLGRGLGATTVIDGTSYPTAVQYDSLGRPWKVLDASGRWSKSSFNARGMTRAVCNSNEADTSGNCPGSANTYLEHLEADAWGNVTEERRSYNDAMRVSREYWANTGRLARICAGNATTCNLMDEAYGWDMAGNLSTQRKESRYLETFAYDNLNRFSSAKLTMRNGATVNQTLLAQSYDRLGNPCRRDEDGGNHNYVYDGRAGCGLGAGNSGYGSGNTTGARPHRVAQYRDMHYYYDARGNQTSRDAPGTANDRTVHYSLDDKAHEVRLGNGTRARFWYGPDGQRYKREDQNGRRTLYIGNVEIVTEGAATTIKRNIAGVMLQTIVGSTATNRYLFHDHLGSVVRITDASGVVQNSQDYRAYGSRRSYTDPTAAGTAAAITPRGYTGHEHLDGLDVIHMNGRIYDPTLHRFLQPDPVIQAPGNLQGWNAYTYVFNNPLVYTDPTGMISFRKILGIAIAIVGTYVTAGMDGGFFAKLGMAMAFGAASGYASTGSLRGGVYGAFTAGVSFGLGWAAIANDWGYMQMVATQAITGGIVESLQGGSFGSGFMAAGLTTAFMPQAGHRNGAIRGVKGALIGGTISALSGGKFANGAISGSIQAAMMGGGRSRSPDGGREGAYSKHLKELAIEQGEAAMEAVRSRKYTVLDDLATATSDALQPVTDRYDVEVGVRFFKNGDYYEAGTVVSDGQMCGHGALGCGVTLRLSQSLAGGRVAGSLHTHPVASRFSGDDLAFAWSERGFSGAHQTAYVSRPDGRIYSFNTSVVGKIPGVSTWDGYVDHAKRIR</sequence>
<dbReference type="Proteomes" id="UP000578091">
    <property type="component" value="Unassembled WGS sequence"/>
</dbReference>
<dbReference type="InterPro" id="IPR003284">
    <property type="entry name" value="Sal_SpvB"/>
</dbReference>
<evidence type="ECO:0000259" key="6">
    <source>
        <dbReference type="Pfam" id="PF12256"/>
    </source>
</evidence>
<keyword evidence="4" id="KW-0843">Virulence</keyword>
<keyword evidence="5" id="KW-1133">Transmembrane helix</keyword>
<evidence type="ECO:0000256" key="2">
    <source>
        <dbReference type="ARBA" id="ARBA00022525"/>
    </source>
</evidence>